<comment type="caution">
    <text evidence="2">The sequence shown here is derived from an EMBL/GenBank/DDBJ whole genome shotgun (WGS) entry which is preliminary data.</text>
</comment>
<proteinExistence type="predicted"/>
<reference evidence="2 3" key="1">
    <citation type="submission" date="2021-06" db="EMBL/GenBank/DDBJ databases">
        <authorList>
            <person name="Palmer J.M."/>
        </authorList>
    </citation>
    <scope>NUCLEOTIDE SEQUENCE [LARGE SCALE GENOMIC DNA]</scope>
    <source>
        <strain evidence="2 3">MEX-2019</strain>
        <tissue evidence="2">Muscle</tissue>
    </source>
</reference>
<organism evidence="2 3">
    <name type="scientific">Crenichthys baileyi</name>
    <name type="common">White River springfish</name>
    <dbReference type="NCBI Taxonomy" id="28760"/>
    <lineage>
        <taxon>Eukaryota</taxon>
        <taxon>Metazoa</taxon>
        <taxon>Chordata</taxon>
        <taxon>Craniata</taxon>
        <taxon>Vertebrata</taxon>
        <taxon>Euteleostomi</taxon>
        <taxon>Actinopterygii</taxon>
        <taxon>Neopterygii</taxon>
        <taxon>Teleostei</taxon>
        <taxon>Neoteleostei</taxon>
        <taxon>Acanthomorphata</taxon>
        <taxon>Ovalentaria</taxon>
        <taxon>Atherinomorphae</taxon>
        <taxon>Cyprinodontiformes</taxon>
        <taxon>Goodeidae</taxon>
        <taxon>Crenichthys</taxon>
    </lineage>
</organism>
<dbReference type="Proteomes" id="UP001311232">
    <property type="component" value="Unassembled WGS sequence"/>
</dbReference>
<feature type="compositionally biased region" description="Low complexity" evidence="1">
    <location>
        <begin position="9"/>
        <end position="25"/>
    </location>
</feature>
<evidence type="ECO:0000313" key="3">
    <source>
        <dbReference type="Proteomes" id="UP001311232"/>
    </source>
</evidence>
<evidence type="ECO:0000313" key="2">
    <source>
        <dbReference type="EMBL" id="KAK5618224.1"/>
    </source>
</evidence>
<dbReference type="AlphaFoldDB" id="A0AAV9SA86"/>
<name>A0AAV9SA86_9TELE</name>
<dbReference type="EMBL" id="JAHHUM010000633">
    <property type="protein sequence ID" value="KAK5618224.1"/>
    <property type="molecule type" value="Genomic_DNA"/>
</dbReference>
<gene>
    <name evidence="2" type="ORF">CRENBAI_020850</name>
</gene>
<accession>A0AAV9SA86</accession>
<keyword evidence="3" id="KW-1185">Reference proteome</keyword>
<evidence type="ECO:0000256" key="1">
    <source>
        <dbReference type="SAM" id="MobiDB-lite"/>
    </source>
</evidence>
<sequence length="108" mass="11101">MHSSIPQASNLSSSAPSSPWPSTSSQGLPPYQHSAQPPLHPPLQHPAKPNGASGPATSAGCSVADQDPAPVLGPDREKVQDLAEYLVSLRQALYRETSIGVRGAPSAG</sequence>
<protein>
    <submittedName>
        <fullName evidence="2">Uncharacterized protein</fullName>
    </submittedName>
</protein>
<feature type="region of interest" description="Disordered" evidence="1">
    <location>
        <begin position="1"/>
        <end position="76"/>
    </location>
</feature>